<evidence type="ECO:0000313" key="3">
    <source>
        <dbReference type="Proteomes" id="UP000054560"/>
    </source>
</evidence>
<name>A0A0L0GE38_9EUKA</name>
<proteinExistence type="predicted"/>
<dbReference type="Proteomes" id="UP000054560">
    <property type="component" value="Unassembled WGS sequence"/>
</dbReference>
<dbReference type="EMBL" id="KQ241616">
    <property type="protein sequence ID" value="KNC87275.1"/>
    <property type="molecule type" value="Genomic_DNA"/>
</dbReference>
<dbReference type="GeneID" id="25901107"/>
<evidence type="ECO:0000313" key="2">
    <source>
        <dbReference type="EMBL" id="KNC87275.1"/>
    </source>
</evidence>
<reference evidence="2 3" key="1">
    <citation type="submission" date="2011-02" db="EMBL/GenBank/DDBJ databases">
        <title>The Genome Sequence of Sphaeroforma arctica JP610.</title>
        <authorList>
            <consortium name="The Broad Institute Genome Sequencing Platform"/>
            <person name="Russ C."/>
            <person name="Cuomo C."/>
            <person name="Young S.K."/>
            <person name="Zeng Q."/>
            <person name="Gargeya S."/>
            <person name="Alvarado L."/>
            <person name="Berlin A."/>
            <person name="Chapman S.B."/>
            <person name="Chen Z."/>
            <person name="Freedman E."/>
            <person name="Gellesch M."/>
            <person name="Goldberg J."/>
            <person name="Griggs A."/>
            <person name="Gujja S."/>
            <person name="Heilman E."/>
            <person name="Heiman D."/>
            <person name="Howarth C."/>
            <person name="Mehta T."/>
            <person name="Neiman D."/>
            <person name="Pearson M."/>
            <person name="Roberts A."/>
            <person name="Saif S."/>
            <person name="Shea T."/>
            <person name="Shenoy N."/>
            <person name="Sisk P."/>
            <person name="Stolte C."/>
            <person name="Sykes S."/>
            <person name="White J."/>
            <person name="Yandava C."/>
            <person name="Burger G."/>
            <person name="Gray M.W."/>
            <person name="Holland P.W.H."/>
            <person name="King N."/>
            <person name="Lang F.B.F."/>
            <person name="Roger A.J."/>
            <person name="Ruiz-Trillo I."/>
            <person name="Haas B."/>
            <person name="Nusbaum C."/>
            <person name="Birren B."/>
        </authorList>
    </citation>
    <scope>NUCLEOTIDE SEQUENCE [LARGE SCALE GENOMIC DNA]</scope>
    <source>
        <strain evidence="2 3">JP610</strain>
    </source>
</reference>
<accession>A0A0L0GE38</accession>
<protein>
    <submittedName>
        <fullName evidence="2">Uncharacterized protein</fullName>
    </submittedName>
</protein>
<dbReference type="RefSeq" id="XP_014161177.1">
    <property type="nucleotide sequence ID" value="XM_014305702.1"/>
</dbReference>
<evidence type="ECO:0000256" key="1">
    <source>
        <dbReference type="SAM" id="MobiDB-lite"/>
    </source>
</evidence>
<keyword evidence="3" id="KW-1185">Reference proteome</keyword>
<sequence>MVQEALVVRMRSPSPERVKGNEVVRLGQTGPVLHLKTPSPLRAGIGTNARSVAHAETESGMRKQPPQLCRNTAAGRSNISRSKEITH</sequence>
<feature type="region of interest" description="Disordered" evidence="1">
    <location>
        <begin position="54"/>
        <end position="87"/>
    </location>
</feature>
<gene>
    <name evidence="2" type="ORF">SARC_00603</name>
</gene>
<dbReference type="AlphaFoldDB" id="A0A0L0GE38"/>
<organism evidence="2 3">
    <name type="scientific">Sphaeroforma arctica JP610</name>
    <dbReference type="NCBI Taxonomy" id="667725"/>
    <lineage>
        <taxon>Eukaryota</taxon>
        <taxon>Ichthyosporea</taxon>
        <taxon>Ichthyophonida</taxon>
        <taxon>Sphaeroforma</taxon>
    </lineage>
</organism>